<feature type="transmembrane region" description="Helical" evidence="1">
    <location>
        <begin position="64"/>
        <end position="88"/>
    </location>
</feature>
<evidence type="ECO:0008006" key="4">
    <source>
        <dbReference type="Google" id="ProtNLM"/>
    </source>
</evidence>
<keyword evidence="1" id="KW-0472">Membrane</keyword>
<protein>
    <recommendedName>
        <fullName evidence="4">Intracellular septation protein A</fullName>
    </recommendedName>
</protein>
<dbReference type="RefSeq" id="WP_205459625.1">
    <property type="nucleotide sequence ID" value="NZ_JAFHKK010000023.1"/>
</dbReference>
<gene>
    <name evidence="2" type="ORF">JWV37_09830</name>
</gene>
<dbReference type="EMBL" id="JAFHKK010000023">
    <property type="protein sequence ID" value="MBN2965080.1"/>
    <property type="molecule type" value="Genomic_DNA"/>
</dbReference>
<feature type="transmembrane region" description="Helical" evidence="1">
    <location>
        <begin position="37"/>
        <end position="57"/>
    </location>
</feature>
<organism evidence="2 3">
    <name type="scientific">Sulfurospirillum tamanense</name>
    <dbReference type="NCBI Taxonomy" id="2813362"/>
    <lineage>
        <taxon>Bacteria</taxon>
        <taxon>Pseudomonadati</taxon>
        <taxon>Campylobacterota</taxon>
        <taxon>Epsilonproteobacteria</taxon>
        <taxon>Campylobacterales</taxon>
        <taxon>Sulfurospirillaceae</taxon>
        <taxon>Sulfurospirillum</taxon>
    </lineage>
</organism>
<keyword evidence="1" id="KW-0812">Transmembrane</keyword>
<name>A0ABS2WTW0_9BACT</name>
<reference evidence="2" key="2">
    <citation type="submission" date="2021-02" db="EMBL/GenBank/DDBJ databases">
        <authorList>
            <person name="Merkel A.Y."/>
        </authorList>
    </citation>
    <scope>NUCLEOTIDE SEQUENCE</scope>
    <source>
        <strain evidence="2">T05b</strain>
    </source>
</reference>
<feature type="transmembrane region" description="Helical" evidence="1">
    <location>
        <begin position="9"/>
        <end position="31"/>
    </location>
</feature>
<feature type="transmembrane region" description="Helical" evidence="1">
    <location>
        <begin position="132"/>
        <end position="149"/>
    </location>
</feature>
<keyword evidence="3" id="KW-1185">Reference proteome</keyword>
<feature type="transmembrane region" description="Helical" evidence="1">
    <location>
        <begin position="94"/>
        <end position="111"/>
    </location>
</feature>
<evidence type="ECO:0000256" key="1">
    <source>
        <dbReference type="SAM" id="Phobius"/>
    </source>
</evidence>
<comment type="caution">
    <text evidence="2">The sequence shown here is derived from an EMBL/GenBank/DDBJ whole genome shotgun (WGS) entry which is preliminary data.</text>
</comment>
<evidence type="ECO:0000313" key="2">
    <source>
        <dbReference type="EMBL" id="MBN2965080.1"/>
    </source>
</evidence>
<reference evidence="2" key="1">
    <citation type="submission" date="2021-02" db="EMBL/GenBank/DDBJ databases">
        <title>Sulfurospirillum tamanensis sp. nov.</title>
        <authorList>
            <person name="Frolova A."/>
            <person name="Merkel A."/>
            <person name="Slobodkin A."/>
        </authorList>
    </citation>
    <scope>NUCLEOTIDE SEQUENCE</scope>
    <source>
        <strain evidence="2">T05b</strain>
    </source>
</reference>
<feature type="transmembrane region" description="Helical" evidence="1">
    <location>
        <begin position="161"/>
        <end position="183"/>
    </location>
</feature>
<sequence length="192" mass="21929">MISRLRPYLWFKLLNSLFFGLSTGSVFVLYAPLEPSVYSLGGIVLALGLLVVAKFYERMMNARVFFAITLMVECVTLVMVAGFLLFSYSHMTALFIYASYQFTFMFGGYLVRVETVALRRSKLMGFIDVAKQKGYLVGMVLAYGFYKALEWQGIEDKQMQVYVLHFGLFALQCLILFLIIRAFTCKGNLPRI</sequence>
<dbReference type="Proteomes" id="UP000703590">
    <property type="component" value="Unassembled WGS sequence"/>
</dbReference>
<keyword evidence="1" id="KW-1133">Transmembrane helix</keyword>
<accession>A0ABS2WTW0</accession>
<proteinExistence type="predicted"/>
<evidence type="ECO:0000313" key="3">
    <source>
        <dbReference type="Proteomes" id="UP000703590"/>
    </source>
</evidence>